<dbReference type="EMBL" id="WBVM01000001">
    <property type="protein sequence ID" value="KAB2812642.1"/>
    <property type="molecule type" value="Genomic_DNA"/>
</dbReference>
<reference evidence="2 3" key="1">
    <citation type="submission" date="2019-09" db="EMBL/GenBank/DDBJ databases">
        <title>Pimelobacter sp. isolated from Paulinella.</title>
        <authorList>
            <person name="Jeong S.E."/>
        </authorList>
    </citation>
    <scope>NUCLEOTIDE SEQUENCE [LARGE SCALE GENOMIC DNA]</scope>
    <source>
        <strain evidence="2 3">Pch-N</strain>
    </source>
</reference>
<dbReference type="Gene3D" id="2.160.10.10">
    <property type="entry name" value="Hexapeptide repeat proteins"/>
    <property type="match status" value="1"/>
</dbReference>
<gene>
    <name evidence="2" type="ORF">F9L07_12895</name>
</gene>
<dbReference type="RefSeq" id="WP_151579988.1">
    <property type="nucleotide sequence ID" value="NZ_WBVM01000001.1"/>
</dbReference>
<evidence type="ECO:0000313" key="2">
    <source>
        <dbReference type="EMBL" id="KAB2812642.1"/>
    </source>
</evidence>
<keyword evidence="2" id="KW-0808">Transferase</keyword>
<dbReference type="InterPro" id="IPR011004">
    <property type="entry name" value="Trimer_LpxA-like_sf"/>
</dbReference>
<evidence type="ECO:0000256" key="1">
    <source>
        <dbReference type="SAM" id="MobiDB-lite"/>
    </source>
</evidence>
<dbReference type="SUPFAM" id="SSF51161">
    <property type="entry name" value="Trimeric LpxA-like enzymes"/>
    <property type="match status" value="1"/>
</dbReference>
<feature type="compositionally biased region" description="Basic and acidic residues" evidence="1">
    <location>
        <begin position="195"/>
        <end position="209"/>
    </location>
</feature>
<accession>A0A7J5E2Y5</accession>
<evidence type="ECO:0000313" key="3">
    <source>
        <dbReference type="Proteomes" id="UP000449906"/>
    </source>
</evidence>
<dbReference type="PANTHER" id="PTHR13061">
    <property type="entry name" value="DYNACTIN SUBUNIT P25"/>
    <property type="match status" value="1"/>
</dbReference>
<dbReference type="InterPro" id="IPR001451">
    <property type="entry name" value="Hexapep"/>
</dbReference>
<protein>
    <submittedName>
        <fullName evidence="2">Transferase hexapeptide repeat family protein</fullName>
    </submittedName>
</protein>
<proteinExistence type="predicted"/>
<feature type="region of interest" description="Disordered" evidence="1">
    <location>
        <begin position="179"/>
        <end position="209"/>
    </location>
</feature>
<dbReference type="CDD" id="cd04745">
    <property type="entry name" value="LbH_paaY_like"/>
    <property type="match status" value="1"/>
</dbReference>
<organism evidence="2 3">
    <name type="scientific">Nocardioides simplex</name>
    <name type="common">Arthrobacter simplex</name>
    <dbReference type="NCBI Taxonomy" id="2045"/>
    <lineage>
        <taxon>Bacteria</taxon>
        <taxon>Bacillati</taxon>
        <taxon>Actinomycetota</taxon>
        <taxon>Actinomycetes</taxon>
        <taxon>Propionibacteriales</taxon>
        <taxon>Nocardioidaceae</taxon>
        <taxon>Pimelobacter</taxon>
    </lineage>
</organism>
<dbReference type="GO" id="GO:0016740">
    <property type="term" value="F:transferase activity"/>
    <property type="evidence" value="ECO:0007669"/>
    <property type="project" value="UniProtKB-KW"/>
</dbReference>
<dbReference type="Pfam" id="PF00132">
    <property type="entry name" value="Hexapep"/>
    <property type="match status" value="1"/>
</dbReference>
<dbReference type="Proteomes" id="UP000449906">
    <property type="component" value="Unassembled WGS sequence"/>
</dbReference>
<dbReference type="InterPro" id="IPR050484">
    <property type="entry name" value="Transf_Hexapept/Carb_Anhydrase"/>
</dbReference>
<dbReference type="PANTHER" id="PTHR13061:SF29">
    <property type="entry name" value="GAMMA CARBONIC ANHYDRASE-LIKE 1, MITOCHONDRIAL-RELATED"/>
    <property type="match status" value="1"/>
</dbReference>
<dbReference type="AlphaFoldDB" id="A0A7J5E2Y5"/>
<name>A0A7J5E2Y5_NOCSI</name>
<sequence>MPFYEIDGVVPVCDPTSYVHPSADVIGDVIIGPGCYIGPSASLRGDFGRIRIEAGSNVQDSCTVHVYPGADVVLAEGSHVGHGAILHGCTLEPRVLVGMNSVVMDGAVIGADSLIGAGSVVPAGFVAPARSLVLGSPARVVRELDADQLAWKANAPGVYQALAQRSLATIREVAPLAAEQPDRARVSTDSSVSRPLHELRAERERDGGA</sequence>
<comment type="caution">
    <text evidence="2">The sequence shown here is derived from an EMBL/GenBank/DDBJ whole genome shotgun (WGS) entry which is preliminary data.</text>
</comment>